<dbReference type="VEuPathDB" id="FungiDB:HMPREF1544_01566"/>
<dbReference type="InParanoid" id="S2JNW7"/>
<dbReference type="AlphaFoldDB" id="S2JNW7"/>
<keyword evidence="2" id="KW-1185">Reference proteome</keyword>
<dbReference type="EMBL" id="KE123907">
    <property type="protein sequence ID" value="EPB91644.1"/>
    <property type="molecule type" value="Genomic_DNA"/>
</dbReference>
<evidence type="ECO:0000313" key="2">
    <source>
        <dbReference type="Proteomes" id="UP000014254"/>
    </source>
</evidence>
<reference evidence="2" key="1">
    <citation type="submission" date="2013-05" db="EMBL/GenBank/DDBJ databases">
        <title>The Genome sequence of Mucor circinelloides f. circinelloides 1006PhL.</title>
        <authorList>
            <consortium name="The Broad Institute Genomics Platform"/>
            <person name="Cuomo C."/>
            <person name="Earl A."/>
            <person name="Findley K."/>
            <person name="Lee S.C."/>
            <person name="Walker B."/>
            <person name="Young S."/>
            <person name="Zeng Q."/>
            <person name="Gargeya S."/>
            <person name="Fitzgerald M."/>
            <person name="Haas B."/>
            <person name="Abouelleil A."/>
            <person name="Allen A.W."/>
            <person name="Alvarado L."/>
            <person name="Arachchi H.M."/>
            <person name="Berlin A.M."/>
            <person name="Chapman S.B."/>
            <person name="Gainer-Dewar J."/>
            <person name="Goldberg J."/>
            <person name="Griggs A."/>
            <person name="Gujja S."/>
            <person name="Hansen M."/>
            <person name="Howarth C."/>
            <person name="Imamovic A."/>
            <person name="Ireland A."/>
            <person name="Larimer J."/>
            <person name="McCowan C."/>
            <person name="Murphy C."/>
            <person name="Pearson M."/>
            <person name="Poon T.W."/>
            <person name="Priest M."/>
            <person name="Roberts A."/>
            <person name="Saif S."/>
            <person name="Shea T."/>
            <person name="Sisk P."/>
            <person name="Sykes S."/>
            <person name="Wortman J."/>
            <person name="Nusbaum C."/>
            <person name="Birren B."/>
        </authorList>
    </citation>
    <scope>NUCLEOTIDE SEQUENCE [LARGE SCALE GENOMIC DNA]</scope>
    <source>
        <strain evidence="2">1006PhL</strain>
    </source>
</reference>
<protein>
    <submittedName>
        <fullName evidence="1">Uncharacterized protein</fullName>
    </submittedName>
</protein>
<sequence>MSFNLFAWFRPSPKAPKWTKQASEDIELVADGIVCAADKLKRNLRALQEVECKKLCHEHFAGQETLTRIKECENLTKKVEVVKDSQQDLRQQTLQEMEHHRVSMEHLADNRETTSQQHIALLRSSSESLSELYDRNQDMLNRIIFYQGFIAPGKSSVLDLILDTFKRKFKKCTLKKALLLVTPPLLYLPSSFCIITTGIAAVHTVIQVSYQVYLHKSVFNDVSKLKETLKSSESQCKRSLHALHRSLQSMHNQVVNFINQIN</sequence>
<dbReference type="Proteomes" id="UP000014254">
    <property type="component" value="Unassembled WGS sequence"/>
</dbReference>
<gene>
    <name evidence="1" type="ORF">HMPREF1544_01566</name>
</gene>
<organism evidence="1 2">
    <name type="scientific">Mucor circinelloides f. circinelloides (strain 1006PhL)</name>
    <name type="common">Mucormycosis agent</name>
    <name type="synonym">Calyptromyces circinelloides</name>
    <dbReference type="NCBI Taxonomy" id="1220926"/>
    <lineage>
        <taxon>Eukaryota</taxon>
        <taxon>Fungi</taxon>
        <taxon>Fungi incertae sedis</taxon>
        <taxon>Mucoromycota</taxon>
        <taxon>Mucoromycotina</taxon>
        <taxon>Mucoromycetes</taxon>
        <taxon>Mucorales</taxon>
        <taxon>Mucorineae</taxon>
        <taxon>Mucoraceae</taxon>
        <taxon>Mucor</taxon>
    </lineage>
</organism>
<name>S2JNW7_MUCC1</name>
<accession>S2JNW7</accession>
<proteinExistence type="predicted"/>
<evidence type="ECO:0000313" key="1">
    <source>
        <dbReference type="EMBL" id="EPB91644.1"/>
    </source>
</evidence>